<protein>
    <submittedName>
        <fullName evidence="1">Uncharacterized protein</fullName>
    </submittedName>
</protein>
<proteinExistence type="predicted"/>
<evidence type="ECO:0000313" key="1">
    <source>
        <dbReference type="EMBL" id="KAJ1948074.1"/>
    </source>
</evidence>
<dbReference type="Proteomes" id="UP001150603">
    <property type="component" value="Unassembled WGS sequence"/>
</dbReference>
<comment type="caution">
    <text evidence="1">The sequence shown here is derived from an EMBL/GenBank/DDBJ whole genome shotgun (WGS) entry which is preliminary data.</text>
</comment>
<gene>
    <name evidence="1" type="ORF">FBU59_001759</name>
</gene>
<organism evidence="1 2">
    <name type="scientific">Linderina macrospora</name>
    <dbReference type="NCBI Taxonomy" id="4868"/>
    <lineage>
        <taxon>Eukaryota</taxon>
        <taxon>Fungi</taxon>
        <taxon>Fungi incertae sedis</taxon>
        <taxon>Zoopagomycota</taxon>
        <taxon>Kickxellomycotina</taxon>
        <taxon>Kickxellomycetes</taxon>
        <taxon>Kickxellales</taxon>
        <taxon>Kickxellaceae</taxon>
        <taxon>Linderina</taxon>
    </lineage>
</organism>
<keyword evidence="2" id="KW-1185">Reference proteome</keyword>
<accession>A0ACC1JCW1</accession>
<sequence length="130" mass="13926">MRVHASPSWATSEPLLAALFALLITSIAKLCLPAMQEIMCATSLCICRRLCRLLGNAARNGQLMLFTTTTPTLPISAMIDSICTSSAISSASVCVRNTCIADILNGGWWFPIRDNVSVAPHCVNDPVVSM</sequence>
<evidence type="ECO:0000313" key="2">
    <source>
        <dbReference type="Proteomes" id="UP001150603"/>
    </source>
</evidence>
<dbReference type="EMBL" id="JANBPW010000846">
    <property type="protein sequence ID" value="KAJ1948074.1"/>
    <property type="molecule type" value="Genomic_DNA"/>
</dbReference>
<name>A0ACC1JCW1_9FUNG</name>
<reference evidence="1" key="1">
    <citation type="submission" date="2022-07" db="EMBL/GenBank/DDBJ databases">
        <title>Phylogenomic reconstructions and comparative analyses of Kickxellomycotina fungi.</title>
        <authorList>
            <person name="Reynolds N.K."/>
            <person name="Stajich J.E."/>
            <person name="Barry K."/>
            <person name="Grigoriev I.V."/>
            <person name="Crous P."/>
            <person name="Smith M.E."/>
        </authorList>
    </citation>
    <scope>NUCLEOTIDE SEQUENCE</scope>
    <source>
        <strain evidence="1">NRRL 5244</strain>
    </source>
</reference>